<dbReference type="InterPro" id="IPR036249">
    <property type="entry name" value="Thioredoxin-like_sf"/>
</dbReference>
<dbReference type="Proteomes" id="UP000295696">
    <property type="component" value="Unassembled WGS sequence"/>
</dbReference>
<evidence type="ECO:0000313" key="1">
    <source>
        <dbReference type="EMBL" id="TCS67006.1"/>
    </source>
</evidence>
<dbReference type="OrthoDB" id="7726503at2"/>
<organism evidence="1 2">
    <name type="scientific">Primorskyibacter sedentarius</name>
    <dbReference type="NCBI Taxonomy" id="745311"/>
    <lineage>
        <taxon>Bacteria</taxon>
        <taxon>Pseudomonadati</taxon>
        <taxon>Pseudomonadota</taxon>
        <taxon>Alphaproteobacteria</taxon>
        <taxon>Rhodobacterales</taxon>
        <taxon>Roseobacteraceae</taxon>
        <taxon>Primorskyibacter</taxon>
    </lineage>
</organism>
<proteinExistence type="predicted"/>
<sequence>MAEKQLAAFAVLLGLTGPAGAGERLFDTHAKQDALGAELRALFAAEPGIIENALIPQPTEDPYADEKAADLAAITSEAARLFAPDAPGFGNPDAAAIWAIFVRPDCGECADAVRGLQSLVRVHDLRVSVFLLPTDPADTRPGLLKAAATQGDAAVLKVLDGVLHGGAEGAAPRGSDTTTGATNQAMFDRLGLDTTPSYVLPDMLIRGEMPGFVLERYIDR</sequence>
<dbReference type="SUPFAM" id="SSF52833">
    <property type="entry name" value="Thioredoxin-like"/>
    <property type="match status" value="1"/>
</dbReference>
<reference evidence="1 2" key="1">
    <citation type="submission" date="2019-03" db="EMBL/GenBank/DDBJ databases">
        <title>Genomic Encyclopedia of Type Strains, Phase IV (KMG-IV): sequencing the most valuable type-strain genomes for metagenomic binning, comparative biology and taxonomic classification.</title>
        <authorList>
            <person name="Goeker M."/>
        </authorList>
    </citation>
    <scope>NUCLEOTIDE SEQUENCE [LARGE SCALE GENOMIC DNA]</scope>
    <source>
        <strain evidence="1 2">DSM 104836</strain>
    </source>
</reference>
<gene>
    <name evidence="1" type="ORF">EDD52_10195</name>
</gene>
<comment type="caution">
    <text evidence="1">The sequence shown here is derived from an EMBL/GenBank/DDBJ whole genome shotgun (WGS) entry which is preliminary data.</text>
</comment>
<accession>A0A4R3JL33</accession>
<name>A0A4R3JL33_9RHOB</name>
<keyword evidence="2" id="KW-1185">Reference proteome</keyword>
<evidence type="ECO:0000313" key="2">
    <source>
        <dbReference type="Proteomes" id="UP000295696"/>
    </source>
</evidence>
<protein>
    <recommendedName>
        <fullName evidence="3">Thioredoxin-like protein</fullName>
    </recommendedName>
</protein>
<dbReference type="RefSeq" id="WP_132241064.1">
    <property type="nucleotide sequence ID" value="NZ_SLZU01000001.1"/>
</dbReference>
<dbReference type="Gene3D" id="3.40.30.10">
    <property type="entry name" value="Glutaredoxin"/>
    <property type="match status" value="1"/>
</dbReference>
<dbReference type="EMBL" id="SLZU01000001">
    <property type="protein sequence ID" value="TCS67006.1"/>
    <property type="molecule type" value="Genomic_DNA"/>
</dbReference>
<dbReference type="AlphaFoldDB" id="A0A4R3JL33"/>
<evidence type="ECO:0008006" key="3">
    <source>
        <dbReference type="Google" id="ProtNLM"/>
    </source>
</evidence>